<keyword evidence="7" id="KW-0175">Coiled coil</keyword>
<sequence>MASPPPSPPRFPSPRRGEGRGEGVPGAGPSSARFVVVALLTLSTPAIAQTDPHPDAAGQALKRVEQELQNDRNRQRQLDRQSQTLDKELNELRGQVIGLADQARVQERGLDELEGTLAALEAEEQRRTAALDSERAQIAGLLAALQRLARVPPEAALIRPEGPVDTLRSALLLRDTVPALRARADALLAALTGLAETRESLVAQRAKALAARKALAEKQADISRLVSRREELSRQTDAERQQLAQHMGQLSGQASDLRQLMDRIESERRAAAETAAKREAERRDSERKEAEKRQAEQREAERRLAAQKEAERKEAERKLAELRAAEQKAAAQKAAEEQRAKDEAARAAAELALAKKAPSGPPSVAGMPTPVGGKLTTRFGETDRFGATSRGVTIQTRAAATVVAPQGGSVVYAGPFKGYGLILIVEHSGGYHSLIAGLGRIDTAVGKTVAAGEPIAVMPGDGAPDLYFELRRNGQPINPQRGFGTPEGKGRG</sequence>
<dbReference type="EMBL" id="RXMA01000019">
    <property type="protein sequence ID" value="RTR17411.1"/>
    <property type="molecule type" value="Genomic_DNA"/>
</dbReference>
<dbReference type="InterPro" id="IPR011055">
    <property type="entry name" value="Dup_hybrid_motif"/>
</dbReference>
<dbReference type="AlphaFoldDB" id="A0A3S0HYK7"/>
<evidence type="ECO:0000256" key="5">
    <source>
        <dbReference type="ARBA" id="ARBA00022833"/>
    </source>
</evidence>
<evidence type="ECO:0000256" key="7">
    <source>
        <dbReference type="SAM" id="Coils"/>
    </source>
</evidence>
<feature type="region of interest" description="Disordered" evidence="8">
    <location>
        <begin position="473"/>
        <end position="492"/>
    </location>
</feature>
<comment type="caution">
    <text evidence="10">The sequence shown here is derived from an EMBL/GenBank/DDBJ whole genome shotgun (WGS) entry which is preliminary data.</text>
</comment>
<feature type="domain" description="M23ase beta-sheet core" evidence="9">
    <location>
        <begin position="389"/>
        <end position="479"/>
    </location>
</feature>
<gene>
    <name evidence="10" type="ORF">EJ903_18100</name>
</gene>
<dbReference type="OrthoDB" id="9809144at2"/>
<feature type="region of interest" description="Disordered" evidence="8">
    <location>
        <begin position="228"/>
        <end position="256"/>
    </location>
</feature>
<evidence type="ECO:0000256" key="2">
    <source>
        <dbReference type="ARBA" id="ARBA00022670"/>
    </source>
</evidence>
<proteinExistence type="predicted"/>
<evidence type="ECO:0000313" key="10">
    <source>
        <dbReference type="EMBL" id="RTR17411.1"/>
    </source>
</evidence>
<dbReference type="CDD" id="cd12797">
    <property type="entry name" value="M23_peptidase"/>
    <property type="match status" value="1"/>
</dbReference>
<dbReference type="Proteomes" id="UP000277007">
    <property type="component" value="Unassembled WGS sequence"/>
</dbReference>
<comment type="cofactor">
    <cofactor evidence="1">
        <name>Zn(2+)</name>
        <dbReference type="ChEBI" id="CHEBI:29105"/>
    </cofactor>
</comment>
<dbReference type="Gene3D" id="1.10.287.1490">
    <property type="match status" value="1"/>
</dbReference>
<feature type="compositionally biased region" description="Pro residues" evidence="8">
    <location>
        <begin position="1"/>
        <end position="12"/>
    </location>
</feature>
<dbReference type="InterPro" id="IPR016047">
    <property type="entry name" value="M23ase_b-sheet_dom"/>
</dbReference>
<accession>A0A3S0HYK7</accession>
<feature type="compositionally biased region" description="Basic and acidic residues" evidence="8">
    <location>
        <begin position="228"/>
        <end position="240"/>
    </location>
</feature>
<dbReference type="Pfam" id="PF01551">
    <property type="entry name" value="Peptidase_M23"/>
    <property type="match status" value="1"/>
</dbReference>
<feature type="compositionally biased region" description="Polar residues" evidence="8">
    <location>
        <begin position="242"/>
        <end position="256"/>
    </location>
</feature>
<feature type="region of interest" description="Disordered" evidence="8">
    <location>
        <begin position="268"/>
        <end position="318"/>
    </location>
</feature>
<keyword evidence="11" id="KW-1185">Reference proteome</keyword>
<feature type="coiled-coil region" evidence="7">
    <location>
        <begin position="61"/>
        <end position="130"/>
    </location>
</feature>
<keyword evidence="2" id="KW-0645">Protease</keyword>
<dbReference type="Gene3D" id="2.70.70.10">
    <property type="entry name" value="Glucose Permease (Domain IIA)"/>
    <property type="match status" value="1"/>
</dbReference>
<dbReference type="GO" id="GO:0006508">
    <property type="term" value="P:proteolysis"/>
    <property type="evidence" value="ECO:0007669"/>
    <property type="project" value="UniProtKB-KW"/>
</dbReference>
<keyword evidence="5" id="KW-0862">Zinc</keyword>
<dbReference type="GO" id="GO:0004222">
    <property type="term" value="F:metalloendopeptidase activity"/>
    <property type="evidence" value="ECO:0007669"/>
    <property type="project" value="TreeGrafter"/>
</dbReference>
<evidence type="ECO:0000256" key="8">
    <source>
        <dbReference type="SAM" id="MobiDB-lite"/>
    </source>
</evidence>
<evidence type="ECO:0000256" key="3">
    <source>
        <dbReference type="ARBA" id="ARBA00022723"/>
    </source>
</evidence>
<dbReference type="GO" id="GO:0046872">
    <property type="term" value="F:metal ion binding"/>
    <property type="evidence" value="ECO:0007669"/>
    <property type="project" value="UniProtKB-KW"/>
</dbReference>
<evidence type="ECO:0000256" key="6">
    <source>
        <dbReference type="ARBA" id="ARBA00023049"/>
    </source>
</evidence>
<keyword evidence="3" id="KW-0479">Metal-binding</keyword>
<dbReference type="SUPFAM" id="SSF51261">
    <property type="entry name" value="Duplicated hybrid motif"/>
    <property type="match status" value="1"/>
</dbReference>
<dbReference type="PANTHER" id="PTHR21666">
    <property type="entry name" value="PEPTIDASE-RELATED"/>
    <property type="match status" value="1"/>
</dbReference>
<protein>
    <submittedName>
        <fullName evidence="10">Metallopeptidase</fullName>
    </submittedName>
</protein>
<reference evidence="10 11" key="1">
    <citation type="submission" date="2018-12" db="EMBL/GenBank/DDBJ databases">
        <authorList>
            <person name="Yang Y."/>
        </authorList>
    </citation>
    <scope>NUCLEOTIDE SEQUENCE [LARGE SCALE GENOMIC DNA]</scope>
    <source>
        <strain evidence="10 11">L-25-5w-1</strain>
    </source>
</reference>
<evidence type="ECO:0000256" key="1">
    <source>
        <dbReference type="ARBA" id="ARBA00001947"/>
    </source>
</evidence>
<evidence type="ECO:0000256" key="4">
    <source>
        <dbReference type="ARBA" id="ARBA00022801"/>
    </source>
</evidence>
<evidence type="ECO:0000313" key="11">
    <source>
        <dbReference type="Proteomes" id="UP000277007"/>
    </source>
</evidence>
<keyword evidence="6" id="KW-0482">Metalloprotease</keyword>
<dbReference type="InterPro" id="IPR050570">
    <property type="entry name" value="Cell_wall_metabolism_enzyme"/>
</dbReference>
<evidence type="ECO:0000259" key="9">
    <source>
        <dbReference type="Pfam" id="PF01551"/>
    </source>
</evidence>
<dbReference type="PANTHER" id="PTHR21666:SF288">
    <property type="entry name" value="CELL DIVISION PROTEIN YTFB"/>
    <property type="match status" value="1"/>
</dbReference>
<feature type="region of interest" description="Disordered" evidence="8">
    <location>
        <begin position="1"/>
        <end position="29"/>
    </location>
</feature>
<organism evidence="10 11">
    <name type="scientific">Azospirillum griseum</name>
    <dbReference type="NCBI Taxonomy" id="2496639"/>
    <lineage>
        <taxon>Bacteria</taxon>
        <taxon>Pseudomonadati</taxon>
        <taxon>Pseudomonadota</taxon>
        <taxon>Alphaproteobacteria</taxon>
        <taxon>Rhodospirillales</taxon>
        <taxon>Azospirillaceae</taxon>
        <taxon>Azospirillum</taxon>
    </lineage>
</organism>
<name>A0A3S0HYK7_9PROT</name>
<keyword evidence="4" id="KW-0378">Hydrolase</keyword>